<keyword evidence="7" id="KW-0547">Nucleotide-binding</keyword>
<evidence type="ECO:0000256" key="6">
    <source>
        <dbReference type="ARBA" id="ARBA00022679"/>
    </source>
</evidence>
<reference evidence="17" key="1">
    <citation type="submission" date="2017-02" db="UniProtKB">
        <authorList>
            <consortium name="WormBaseParasite"/>
        </authorList>
    </citation>
    <scope>IDENTIFICATION</scope>
</reference>
<evidence type="ECO:0000256" key="8">
    <source>
        <dbReference type="ARBA" id="ARBA00022777"/>
    </source>
</evidence>
<organism evidence="16 17">
    <name type="scientific">Syphacia muris</name>
    <dbReference type="NCBI Taxonomy" id="451379"/>
    <lineage>
        <taxon>Eukaryota</taxon>
        <taxon>Metazoa</taxon>
        <taxon>Ecdysozoa</taxon>
        <taxon>Nematoda</taxon>
        <taxon>Chromadorea</taxon>
        <taxon>Rhabditida</taxon>
        <taxon>Spirurina</taxon>
        <taxon>Oxyuridomorpha</taxon>
        <taxon>Oxyuroidea</taxon>
        <taxon>Oxyuridae</taxon>
        <taxon>Syphacia</taxon>
    </lineage>
</organism>
<evidence type="ECO:0000256" key="10">
    <source>
        <dbReference type="ARBA" id="ARBA00022840"/>
    </source>
</evidence>
<evidence type="ECO:0000256" key="13">
    <source>
        <dbReference type="ARBA" id="ARBA00047192"/>
    </source>
</evidence>
<dbReference type="GO" id="GO:0006641">
    <property type="term" value="P:triglyceride metabolic process"/>
    <property type="evidence" value="ECO:0007669"/>
    <property type="project" value="TreeGrafter"/>
</dbReference>
<accession>A0A0N5AL63</accession>
<dbReference type="CDD" id="cd07793">
    <property type="entry name" value="ASKHA_NBD_FGGY_GK5-like"/>
    <property type="match status" value="1"/>
</dbReference>
<keyword evidence="16" id="KW-1185">Reference proteome</keyword>
<dbReference type="PANTHER" id="PTHR10196:SF68">
    <property type="entry name" value="GLYCEROL KINASE 5-RELATED"/>
    <property type="match status" value="1"/>
</dbReference>
<dbReference type="SUPFAM" id="SSF53067">
    <property type="entry name" value="Actin-like ATPase domain"/>
    <property type="match status" value="2"/>
</dbReference>
<dbReference type="FunFam" id="3.30.420.40:FF:000104">
    <property type="entry name" value="putative glycerol kinase 5"/>
    <property type="match status" value="1"/>
</dbReference>
<dbReference type="Pfam" id="PF00370">
    <property type="entry name" value="FGGY_N"/>
    <property type="match status" value="1"/>
</dbReference>
<evidence type="ECO:0000256" key="9">
    <source>
        <dbReference type="ARBA" id="ARBA00022798"/>
    </source>
</evidence>
<dbReference type="GO" id="GO:0046167">
    <property type="term" value="P:glycerol-3-phosphate biosynthetic process"/>
    <property type="evidence" value="ECO:0007669"/>
    <property type="project" value="TreeGrafter"/>
</dbReference>
<dbReference type="GO" id="GO:0006071">
    <property type="term" value="P:glycerol metabolic process"/>
    <property type="evidence" value="ECO:0007669"/>
    <property type="project" value="UniProtKB-KW"/>
</dbReference>
<name>A0A0N5AL63_9BILA</name>
<dbReference type="EC" id="2.7.1.30" evidence="4"/>
<dbReference type="WBParaSite" id="SMUV_0000526201-mRNA-1">
    <property type="protein sequence ID" value="SMUV_0000526201-mRNA-1"/>
    <property type="gene ID" value="SMUV_0000526201"/>
</dbReference>
<comment type="pathway">
    <text evidence="2">Polyol metabolism; glycerol degradation via glycerol kinase pathway; sn-glycerol 3-phosphate from glycerol: step 1/1.</text>
</comment>
<dbReference type="GO" id="GO:0005739">
    <property type="term" value="C:mitochondrion"/>
    <property type="evidence" value="ECO:0007669"/>
    <property type="project" value="TreeGrafter"/>
</dbReference>
<evidence type="ECO:0000259" key="15">
    <source>
        <dbReference type="Pfam" id="PF02782"/>
    </source>
</evidence>
<feature type="domain" description="Carbohydrate kinase FGGY N-terminal" evidence="14">
    <location>
        <begin position="18"/>
        <end position="282"/>
    </location>
</feature>
<dbReference type="Gene3D" id="3.30.420.40">
    <property type="match status" value="2"/>
</dbReference>
<dbReference type="PANTHER" id="PTHR10196">
    <property type="entry name" value="SUGAR KINASE"/>
    <property type="match status" value="1"/>
</dbReference>
<dbReference type="Pfam" id="PF02782">
    <property type="entry name" value="FGGY_C"/>
    <property type="match status" value="1"/>
</dbReference>
<dbReference type="InterPro" id="IPR018484">
    <property type="entry name" value="FGGY_N"/>
</dbReference>
<keyword evidence="9" id="KW-0319">Glycerol metabolism</keyword>
<keyword evidence="5" id="KW-0963">Cytoplasm</keyword>
<sequence>MTASVVLPPTKNRARGHVIALDVGTTTLRACLFDGRCRLLKVAERAIKLEFSGIDEEGLRAEIDPDLLWEQLCDVFREIINSVDDVKSIRSLGISCQRSTFICWEKDTGIPCHKFVTWKDCRAREECKRWNQSLTLKALNFFGGILYFFTNQQRFKSARMFAFLSAMVTHRLMVTISQDKRMQKLLNEGKLMFGCLDTWIIHKLTCGRVHLTEPSSASTTGLFDPYLLDWGRSLLSLISFPVSLLPMHTCTAGDVLAVIDGKLFGVQIEIGAVAGDQQAALFASGGLNKGDVSISLGTGSFIDVNTGDQPHASMRGLYPLVAWKFPNLYSYAAEGCSHDTALILKWAQSIGLFTDIMDTSDIAKRAEPSDLYFVPAFGGLQTPINDYSACCAFLGLRPDTSKGQMLRSILESIAFRIFQIWNTVKKEIDFKLSRIVRCCGGVSTNDFVCETISTLINRPLERMKEQSFASARGAALMAGLTAGLWNFDDIPELVCIEKAFYPMTSERNILLEKFRKWEGHLSRCLHFYDNN</sequence>
<evidence type="ECO:0000256" key="12">
    <source>
        <dbReference type="ARBA" id="ARBA00045165"/>
    </source>
</evidence>
<comment type="function">
    <text evidence="12">Skin-specific kinase that plays a key role in glycerol metabolism, catalyzing its phosphorylation to produce sn-glycerol 3-phosphate. Involved in skin-specific regulation of sterol regulatory element-binding protein (SREBP) processing and lipid biosynthesis.</text>
</comment>
<dbReference type="InterPro" id="IPR037444">
    <property type="entry name" value="GK5"/>
</dbReference>
<evidence type="ECO:0000313" key="16">
    <source>
        <dbReference type="Proteomes" id="UP000046393"/>
    </source>
</evidence>
<keyword evidence="8" id="KW-0418">Kinase</keyword>
<comment type="similarity">
    <text evidence="3">Belongs to the FGGY kinase family.</text>
</comment>
<comment type="subcellular location">
    <subcellularLocation>
        <location evidence="1">Cytoplasm</location>
    </subcellularLocation>
</comment>
<evidence type="ECO:0000256" key="1">
    <source>
        <dbReference type="ARBA" id="ARBA00004496"/>
    </source>
</evidence>
<keyword evidence="6" id="KW-0808">Transferase</keyword>
<dbReference type="InterPro" id="IPR000577">
    <property type="entry name" value="Carb_kinase_FGGY"/>
</dbReference>
<proteinExistence type="inferred from homology"/>
<evidence type="ECO:0000256" key="2">
    <source>
        <dbReference type="ARBA" id="ARBA00005190"/>
    </source>
</evidence>
<evidence type="ECO:0000256" key="3">
    <source>
        <dbReference type="ARBA" id="ARBA00009156"/>
    </source>
</evidence>
<evidence type="ECO:0000256" key="4">
    <source>
        <dbReference type="ARBA" id="ARBA00012099"/>
    </source>
</evidence>
<dbReference type="FunFam" id="3.30.420.40:FF:000102">
    <property type="entry name" value="Putative glycerol kinase 5"/>
    <property type="match status" value="1"/>
</dbReference>
<keyword evidence="10" id="KW-0067">ATP-binding</keyword>
<dbReference type="InterPro" id="IPR018485">
    <property type="entry name" value="FGGY_C"/>
</dbReference>
<dbReference type="AlphaFoldDB" id="A0A0N5AL63"/>
<evidence type="ECO:0000256" key="7">
    <source>
        <dbReference type="ARBA" id="ARBA00022741"/>
    </source>
</evidence>
<dbReference type="STRING" id="451379.A0A0N5AL63"/>
<evidence type="ECO:0000313" key="17">
    <source>
        <dbReference type="WBParaSite" id="SMUV_0000526201-mRNA-1"/>
    </source>
</evidence>
<dbReference type="PIRSF" id="PIRSF000538">
    <property type="entry name" value="GlpK"/>
    <property type="match status" value="1"/>
</dbReference>
<dbReference type="Proteomes" id="UP000046393">
    <property type="component" value="Unplaced"/>
</dbReference>
<feature type="domain" description="Carbohydrate kinase FGGY C-terminal" evidence="15">
    <location>
        <begin position="293"/>
        <end position="480"/>
    </location>
</feature>
<evidence type="ECO:0000256" key="5">
    <source>
        <dbReference type="ARBA" id="ARBA00022490"/>
    </source>
</evidence>
<evidence type="ECO:0000259" key="14">
    <source>
        <dbReference type="Pfam" id="PF00370"/>
    </source>
</evidence>
<dbReference type="InterPro" id="IPR043129">
    <property type="entry name" value="ATPase_NBD"/>
</dbReference>
<dbReference type="GO" id="GO:0005524">
    <property type="term" value="F:ATP binding"/>
    <property type="evidence" value="ECO:0007669"/>
    <property type="project" value="UniProtKB-KW"/>
</dbReference>
<protein>
    <recommendedName>
        <fullName evidence="13">Glycerol kinase 5</fullName>
        <ecNumber evidence="4">2.7.1.30</ecNumber>
    </recommendedName>
    <alternativeName>
        <fullName evidence="11">ATP:glycerol 3-phosphotransferase 5</fullName>
    </alternativeName>
</protein>
<dbReference type="GO" id="GO:0004370">
    <property type="term" value="F:glycerol kinase activity"/>
    <property type="evidence" value="ECO:0007669"/>
    <property type="project" value="UniProtKB-EC"/>
</dbReference>
<evidence type="ECO:0000256" key="11">
    <source>
        <dbReference type="ARBA" id="ARBA00033026"/>
    </source>
</evidence>